<dbReference type="InterPro" id="IPR009057">
    <property type="entry name" value="Homeodomain-like_sf"/>
</dbReference>
<name>A0A0K0FNF2_STRVS</name>
<feature type="domain" description="Homeobox" evidence="4">
    <location>
        <begin position="238"/>
        <end position="291"/>
    </location>
</feature>
<reference evidence="6" key="2">
    <citation type="submission" date="2015-08" db="UniProtKB">
        <authorList>
            <consortium name="WormBaseParasite"/>
        </authorList>
    </citation>
    <scope>IDENTIFICATION</scope>
</reference>
<keyword evidence="5" id="KW-1185">Reference proteome</keyword>
<dbReference type="CDD" id="cd00086">
    <property type="entry name" value="homeodomain"/>
    <property type="match status" value="1"/>
</dbReference>
<evidence type="ECO:0000313" key="5">
    <source>
        <dbReference type="Proteomes" id="UP000035680"/>
    </source>
</evidence>
<sequence length="303" mass="35132">MSEKKVKVFIKPILNPKHIFSSSPIREIEGDLLIPTKTKIKNVCAVVLEKLGLKKLSNTSQAFIQLPDTRMYDCCTFPPTKMYTIQFIRDIAGDSFIIRILAYGENKDFDATTLKEPLYCNLLDLLIKNSNLINDCKENLVVKNAIISMNNSDLKSIPYETLLTFTEAMKKEIESNIQARSISNGINSLTLCQNSNNSRIQLPLPNIDENSIRSICSKSPSSEDRDVKFCKIREKHVLEHWYRKNKYPTSSEYREYVKKLNEMSKRPSNCMITKKQVKKWFHKQRSKERRRIYSLTKTIPPQP</sequence>
<dbReference type="PROSITE" id="PS50071">
    <property type="entry name" value="HOMEOBOX_2"/>
    <property type="match status" value="1"/>
</dbReference>
<protein>
    <submittedName>
        <fullName evidence="6">Homeobox domain-containing protein</fullName>
    </submittedName>
</protein>
<comment type="subcellular location">
    <subcellularLocation>
        <location evidence="1 2 3">Nucleus</location>
    </subcellularLocation>
</comment>
<proteinExistence type="predicted"/>
<evidence type="ECO:0000256" key="1">
    <source>
        <dbReference type="ARBA" id="ARBA00004123"/>
    </source>
</evidence>
<dbReference type="SMART" id="SM00389">
    <property type="entry name" value="HOX"/>
    <property type="match status" value="1"/>
</dbReference>
<dbReference type="AlphaFoldDB" id="A0A0K0FNF2"/>
<keyword evidence="2 3" id="KW-0238">DNA-binding</keyword>
<evidence type="ECO:0000313" key="6">
    <source>
        <dbReference type="WBParaSite" id="SVE_1053200.1"/>
    </source>
</evidence>
<accession>A0A0K0FNF2</accession>
<dbReference type="InterPro" id="IPR001356">
    <property type="entry name" value="HD"/>
</dbReference>
<keyword evidence="2 3" id="KW-0539">Nucleus</keyword>
<dbReference type="Proteomes" id="UP000035680">
    <property type="component" value="Unassembled WGS sequence"/>
</dbReference>
<feature type="DNA-binding region" description="Homeobox" evidence="2">
    <location>
        <begin position="240"/>
        <end position="292"/>
    </location>
</feature>
<evidence type="ECO:0000259" key="4">
    <source>
        <dbReference type="PROSITE" id="PS50071"/>
    </source>
</evidence>
<keyword evidence="2 3" id="KW-0371">Homeobox</keyword>
<organism evidence="5 6">
    <name type="scientific">Strongyloides venezuelensis</name>
    <name type="common">Threadworm</name>
    <dbReference type="NCBI Taxonomy" id="75913"/>
    <lineage>
        <taxon>Eukaryota</taxon>
        <taxon>Metazoa</taxon>
        <taxon>Ecdysozoa</taxon>
        <taxon>Nematoda</taxon>
        <taxon>Chromadorea</taxon>
        <taxon>Rhabditida</taxon>
        <taxon>Tylenchina</taxon>
        <taxon>Panagrolaimomorpha</taxon>
        <taxon>Strongyloidoidea</taxon>
        <taxon>Strongyloididae</taxon>
        <taxon>Strongyloides</taxon>
    </lineage>
</organism>
<dbReference type="STRING" id="75913.A0A0K0FNF2"/>
<dbReference type="GO" id="GO:0003677">
    <property type="term" value="F:DNA binding"/>
    <property type="evidence" value="ECO:0007669"/>
    <property type="project" value="UniProtKB-UniRule"/>
</dbReference>
<dbReference type="WBParaSite" id="SVE_1053200.1">
    <property type="protein sequence ID" value="SVE_1053200.1"/>
    <property type="gene ID" value="SVE_1053200"/>
</dbReference>
<evidence type="ECO:0000256" key="3">
    <source>
        <dbReference type="RuleBase" id="RU000682"/>
    </source>
</evidence>
<dbReference type="SUPFAM" id="SSF46689">
    <property type="entry name" value="Homeodomain-like"/>
    <property type="match status" value="1"/>
</dbReference>
<evidence type="ECO:0000256" key="2">
    <source>
        <dbReference type="PROSITE-ProRule" id="PRU00108"/>
    </source>
</evidence>
<dbReference type="GO" id="GO:0005634">
    <property type="term" value="C:nucleus"/>
    <property type="evidence" value="ECO:0007669"/>
    <property type="project" value="UniProtKB-SubCell"/>
</dbReference>
<dbReference type="Gene3D" id="1.10.10.60">
    <property type="entry name" value="Homeodomain-like"/>
    <property type="match status" value="1"/>
</dbReference>
<dbReference type="Pfam" id="PF00046">
    <property type="entry name" value="Homeodomain"/>
    <property type="match status" value="1"/>
</dbReference>
<reference evidence="5" key="1">
    <citation type="submission" date="2014-07" db="EMBL/GenBank/DDBJ databases">
        <authorList>
            <person name="Martin A.A"/>
            <person name="De Silva N."/>
        </authorList>
    </citation>
    <scope>NUCLEOTIDE SEQUENCE</scope>
</reference>